<proteinExistence type="inferred from homology"/>
<keyword evidence="3 8" id="KW-0808">Transferase</keyword>
<dbReference type="InterPro" id="IPR029063">
    <property type="entry name" value="SAM-dependent_MTases_sf"/>
</dbReference>
<evidence type="ECO:0000256" key="2">
    <source>
        <dbReference type="ARBA" id="ARBA00022603"/>
    </source>
</evidence>
<dbReference type="RefSeq" id="WP_016812972.1">
    <property type="nucleotide sequence ID" value="NZ_BOQM01000017.1"/>
</dbReference>
<dbReference type="Proteomes" id="UP000677457">
    <property type="component" value="Unassembled WGS sequence"/>
</dbReference>
<dbReference type="EMBL" id="BOQM01000017">
    <property type="protein sequence ID" value="GIM85912.1"/>
    <property type="molecule type" value="Genomic_DNA"/>
</dbReference>
<dbReference type="SUPFAM" id="SSF53335">
    <property type="entry name" value="S-adenosyl-L-methionine-dependent methyltransferases"/>
    <property type="match status" value="1"/>
</dbReference>
<dbReference type="GeneID" id="93772338"/>
<dbReference type="InterPro" id="IPR025714">
    <property type="entry name" value="Methyltranfer_dom"/>
</dbReference>
<accession>A0A542XQ23</accession>
<keyword evidence="2 8" id="KW-0489">Methyltransferase</keyword>
<evidence type="ECO:0000259" key="6">
    <source>
        <dbReference type="Pfam" id="PF13847"/>
    </source>
</evidence>
<gene>
    <name evidence="8" type="ORF">FB564_3120</name>
    <name evidence="7" type="ORF">Sar04_26480</name>
</gene>
<dbReference type="GO" id="GO:0006629">
    <property type="term" value="P:lipid metabolic process"/>
    <property type="evidence" value="ECO:0007669"/>
    <property type="project" value="UniProtKB-KW"/>
</dbReference>
<comment type="similarity">
    <text evidence="1">Belongs to the CFA/CMAS family.</text>
</comment>
<evidence type="ECO:0000256" key="1">
    <source>
        <dbReference type="ARBA" id="ARBA00010815"/>
    </source>
</evidence>
<dbReference type="InterPro" id="IPR050723">
    <property type="entry name" value="CFA/CMAS"/>
</dbReference>
<keyword evidence="10" id="KW-1185">Reference proteome</keyword>
<dbReference type="Pfam" id="PF13847">
    <property type="entry name" value="Methyltransf_31"/>
    <property type="match status" value="1"/>
</dbReference>
<keyword evidence="5" id="KW-0443">Lipid metabolism</keyword>
<name>A0A542XQ23_SALAC</name>
<organism evidence="8 9">
    <name type="scientific">Salinispora arenicola</name>
    <dbReference type="NCBI Taxonomy" id="168697"/>
    <lineage>
        <taxon>Bacteria</taxon>
        <taxon>Bacillati</taxon>
        <taxon>Actinomycetota</taxon>
        <taxon>Actinomycetes</taxon>
        <taxon>Micromonosporales</taxon>
        <taxon>Micromonosporaceae</taxon>
        <taxon>Salinispora</taxon>
    </lineage>
</organism>
<evidence type="ECO:0000313" key="10">
    <source>
        <dbReference type="Proteomes" id="UP000677457"/>
    </source>
</evidence>
<evidence type="ECO:0000256" key="3">
    <source>
        <dbReference type="ARBA" id="ARBA00022679"/>
    </source>
</evidence>
<dbReference type="PANTHER" id="PTHR43667">
    <property type="entry name" value="CYCLOPROPANE-FATTY-ACYL-PHOSPHOLIPID SYNTHASE"/>
    <property type="match status" value="1"/>
</dbReference>
<evidence type="ECO:0000313" key="7">
    <source>
        <dbReference type="EMBL" id="GIM85912.1"/>
    </source>
</evidence>
<dbReference type="PANTHER" id="PTHR43667:SF1">
    <property type="entry name" value="CYCLOPROPANE-FATTY-ACYL-PHOSPHOLIPID SYNTHASE"/>
    <property type="match status" value="1"/>
</dbReference>
<evidence type="ECO:0000313" key="8">
    <source>
        <dbReference type="EMBL" id="TQL37948.1"/>
    </source>
</evidence>
<sequence length="285" mass="30562">MTEQSNITSRVRDAYDKSADQYESAGQIIFHPLGKMVADLLELKPGERVLDLGCGRGACLFPIAAQVGTDGFVLGIDQAPGMVDACGADIEARGLADRAQVRLGDAQNFTVDQPFDALSAGMVLFLLPEPQQALACAAAALRSGGRLAATTFPTENGRLAAGWESAEILAEVLSTYLPAGVDDPWRLVLGLNGPLVSEESTAAAVLAAGFTDVEIRHVPARSRFESIDDYLDWTWTVTPRMQWELVPPERRTEATDAARTALRKLAGSDGSLEFSCPTRTIRAVR</sequence>
<evidence type="ECO:0000256" key="4">
    <source>
        <dbReference type="ARBA" id="ARBA00022691"/>
    </source>
</evidence>
<reference evidence="8 9" key="1">
    <citation type="submission" date="2019-06" db="EMBL/GenBank/DDBJ databases">
        <title>Sequencing the genomes of 1000 actinobacteria strains.</title>
        <authorList>
            <person name="Klenk H.-P."/>
        </authorList>
    </citation>
    <scope>NUCLEOTIDE SEQUENCE [LARGE SCALE GENOMIC DNA]</scope>
    <source>
        <strain evidence="8 9">DSM 44819</strain>
    </source>
</reference>
<protein>
    <submittedName>
        <fullName evidence="7 8">Methyltransferase</fullName>
    </submittedName>
</protein>
<dbReference type="EMBL" id="VFOL01000001">
    <property type="protein sequence ID" value="TQL37948.1"/>
    <property type="molecule type" value="Genomic_DNA"/>
</dbReference>
<dbReference type="Proteomes" id="UP000315983">
    <property type="component" value="Unassembled WGS sequence"/>
</dbReference>
<dbReference type="GO" id="GO:0008168">
    <property type="term" value="F:methyltransferase activity"/>
    <property type="evidence" value="ECO:0007669"/>
    <property type="project" value="UniProtKB-KW"/>
</dbReference>
<dbReference type="GO" id="GO:0032259">
    <property type="term" value="P:methylation"/>
    <property type="evidence" value="ECO:0007669"/>
    <property type="project" value="UniProtKB-KW"/>
</dbReference>
<dbReference type="Gene3D" id="3.40.50.150">
    <property type="entry name" value="Vaccinia Virus protein VP39"/>
    <property type="match status" value="1"/>
</dbReference>
<dbReference type="AlphaFoldDB" id="A0A542XQ23"/>
<dbReference type="CDD" id="cd02440">
    <property type="entry name" value="AdoMet_MTases"/>
    <property type="match status" value="1"/>
</dbReference>
<feature type="domain" description="Methyltransferase" evidence="6">
    <location>
        <begin position="44"/>
        <end position="153"/>
    </location>
</feature>
<evidence type="ECO:0000313" key="9">
    <source>
        <dbReference type="Proteomes" id="UP000315983"/>
    </source>
</evidence>
<reference evidence="7 10" key="2">
    <citation type="submission" date="2021-03" db="EMBL/GenBank/DDBJ databases">
        <title>Whole genome shotgun sequence of Salinispora arenicola NBRC 105043.</title>
        <authorList>
            <person name="Komaki H."/>
            <person name="Tamura T."/>
        </authorList>
    </citation>
    <scope>NUCLEOTIDE SEQUENCE [LARGE SCALE GENOMIC DNA]</scope>
    <source>
        <strain evidence="7 10">NBRC 105043</strain>
    </source>
</reference>
<keyword evidence="4" id="KW-0949">S-adenosyl-L-methionine</keyword>
<evidence type="ECO:0000256" key="5">
    <source>
        <dbReference type="ARBA" id="ARBA00023098"/>
    </source>
</evidence>
<comment type="caution">
    <text evidence="8">The sequence shown here is derived from an EMBL/GenBank/DDBJ whole genome shotgun (WGS) entry which is preliminary data.</text>
</comment>